<accession>A0ABT2CSR7</accession>
<gene>
    <name evidence="1" type="ORF">NX801_29080</name>
</gene>
<dbReference type="RefSeq" id="WP_258790946.1">
    <property type="nucleotide sequence ID" value="NZ_JANUGQ010000039.1"/>
</dbReference>
<sequence>MAMQTLCPTDDFDDLVIEDLVHGSHWAPPTDSFVCWVDAPFSAPASQGHQLAHRATR</sequence>
<dbReference type="Proteomes" id="UP001431313">
    <property type="component" value="Unassembled WGS sequence"/>
</dbReference>
<protein>
    <submittedName>
        <fullName evidence="1">Uncharacterized protein</fullName>
    </submittedName>
</protein>
<proteinExistence type="predicted"/>
<keyword evidence="2" id="KW-1185">Reference proteome</keyword>
<evidence type="ECO:0000313" key="2">
    <source>
        <dbReference type="Proteomes" id="UP001431313"/>
    </source>
</evidence>
<evidence type="ECO:0000313" key="1">
    <source>
        <dbReference type="EMBL" id="MCS0639619.1"/>
    </source>
</evidence>
<reference evidence="1" key="1">
    <citation type="submission" date="2022-08" db="EMBL/GenBank/DDBJ databases">
        <authorList>
            <person name="Somphong A."/>
            <person name="Phongsopitanun W."/>
        </authorList>
    </citation>
    <scope>NUCLEOTIDE SEQUENCE</scope>
    <source>
        <strain evidence="1">LP05-1</strain>
    </source>
</reference>
<comment type="caution">
    <text evidence="1">The sequence shown here is derived from an EMBL/GenBank/DDBJ whole genome shotgun (WGS) entry which is preliminary data.</text>
</comment>
<name>A0ABT2CSR7_9ACTN</name>
<dbReference type="EMBL" id="JANUGQ010000039">
    <property type="protein sequence ID" value="MCS0639619.1"/>
    <property type="molecule type" value="Genomic_DNA"/>
</dbReference>
<organism evidence="1 2">
    <name type="scientific">Streptomyces pyxinae</name>
    <dbReference type="NCBI Taxonomy" id="2970734"/>
    <lineage>
        <taxon>Bacteria</taxon>
        <taxon>Bacillati</taxon>
        <taxon>Actinomycetota</taxon>
        <taxon>Actinomycetes</taxon>
        <taxon>Kitasatosporales</taxon>
        <taxon>Streptomycetaceae</taxon>
        <taxon>Streptomyces</taxon>
    </lineage>
</organism>